<name>A0A3M8D6R7_9BACL</name>
<gene>
    <name evidence="3" type="ORF">EDM59_14675</name>
</gene>
<accession>A0A3M8D6R7</accession>
<keyword evidence="4" id="KW-1185">Reference proteome</keyword>
<evidence type="ECO:0000259" key="2">
    <source>
        <dbReference type="Pfam" id="PF08327"/>
    </source>
</evidence>
<proteinExistence type="inferred from homology"/>
<dbReference type="Proteomes" id="UP000269573">
    <property type="component" value="Unassembled WGS sequence"/>
</dbReference>
<dbReference type="InterPro" id="IPR023393">
    <property type="entry name" value="START-like_dom_sf"/>
</dbReference>
<evidence type="ECO:0000313" key="4">
    <source>
        <dbReference type="Proteomes" id="UP000269573"/>
    </source>
</evidence>
<evidence type="ECO:0000313" key="3">
    <source>
        <dbReference type="EMBL" id="RNB83770.1"/>
    </source>
</evidence>
<dbReference type="CDD" id="cd08900">
    <property type="entry name" value="SRPBCC_CalC_Aha1-like_7"/>
    <property type="match status" value="1"/>
</dbReference>
<sequence length="292" mass="33295">MSQRFTTHSTFKIERMYRASLERVFAAWSEQNAKARWFQPAEEFDFRVGGREVSRGGPPGGPVFTFEALYQEIVPNERLVYTYSLDQEDIRISVSIATVEFLPTDEGVKLVFTEQGVFFDGHDTPAQREQGTHEMLDLLGLSLGESHPDRFELLSRRTLPAPRSLVYRAWTEPALLAQWWGPNGFTNTFHTFDASPGGIWEFTMHGPEGANFPNRNVFHEVSEDRIVLRHESRPHFILTATFADVSGGTEITFRQTFETAEDYNNLKPICEEANEQNLDRLRAVLKGLSSAE</sequence>
<dbReference type="InterPro" id="IPR013538">
    <property type="entry name" value="ASHA1/2-like_C"/>
</dbReference>
<evidence type="ECO:0000256" key="1">
    <source>
        <dbReference type="ARBA" id="ARBA00006817"/>
    </source>
</evidence>
<dbReference type="EMBL" id="RHHU01000010">
    <property type="protein sequence ID" value="RNB83770.1"/>
    <property type="molecule type" value="Genomic_DNA"/>
</dbReference>
<feature type="domain" description="Activator of Hsp90 ATPase homologue 1/2-like C-terminal" evidence="2">
    <location>
        <begin position="19"/>
        <end position="139"/>
    </location>
</feature>
<organism evidence="3 4">
    <name type="scientific">Brevibacillus nitrificans</name>
    <dbReference type="NCBI Taxonomy" id="651560"/>
    <lineage>
        <taxon>Bacteria</taxon>
        <taxon>Bacillati</taxon>
        <taxon>Bacillota</taxon>
        <taxon>Bacilli</taxon>
        <taxon>Bacillales</taxon>
        <taxon>Paenibacillaceae</taxon>
        <taxon>Brevibacillus</taxon>
    </lineage>
</organism>
<dbReference type="SUPFAM" id="SSF55961">
    <property type="entry name" value="Bet v1-like"/>
    <property type="match status" value="2"/>
</dbReference>
<dbReference type="Pfam" id="PF08327">
    <property type="entry name" value="AHSA1"/>
    <property type="match status" value="2"/>
</dbReference>
<dbReference type="Gene3D" id="3.30.530.20">
    <property type="match status" value="2"/>
</dbReference>
<comment type="caution">
    <text evidence="3">The sequence shown here is derived from an EMBL/GenBank/DDBJ whole genome shotgun (WGS) entry which is preliminary data.</text>
</comment>
<dbReference type="CDD" id="cd08894">
    <property type="entry name" value="SRPBCC_CalC_Aha1-like_1"/>
    <property type="match status" value="1"/>
</dbReference>
<feature type="domain" description="Activator of Hsp90 ATPase homologue 1/2-like C-terminal" evidence="2">
    <location>
        <begin position="161"/>
        <end position="285"/>
    </location>
</feature>
<dbReference type="AlphaFoldDB" id="A0A3M8D6R7"/>
<protein>
    <submittedName>
        <fullName evidence="3">ATPase</fullName>
    </submittedName>
</protein>
<dbReference type="RefSeq" id="WP_122924281.1">
    <property type="nucleotide sequence ID" value="NZ_RHHU01000010.1"/>
</dbReference>
<comment type="similarity">
    <text evidence="1">Belongs to the AHA1 family.</text>
</comment>
<reference evidence="3 4" key="1">
    <citation type="submission" date="2018-10" db="EMBL/GenBank/DDBJ databases">
        <title>Phylogenomics of Brevibacillus.</title>
        <authorList>
            <person name="Dunlap C."/>
        </authorList>
    </citation>
    <scope>NUCLEOTIDE SEQUENCE [LARGE SCALE GENOMIC DNA]</scope>
    <source>
        <strain evidence="3 4">JCM 15774</strain>
    </source>
</reference>